<feature type="transmembrane region" description="Helical" evidence="1">
    <location>
        <begin position="68"/>
        <end position="90"/>
    </location>
</feature>
<sequence>MKGRFNRIARERGLLFASYFYVVGESLNLLGTYLLYTHKVPYMGDAGSWLEYVGVNREKYLDVGPVVYGLRLSPVLLLDYLIVNGFFYPLMAYELAFCNRTAAMCGAVASKFRPQKVSTIPKAPPISRKK</sequence>
<keyword evidence="3" id="KW-1185">Reference proteome</keyword>
<protein>
    <submittedName>
        <fullName evidence="2">Uncharacterized protein</fullName>
    </submittedName>
</protein>
<evidence type="ECO:0000313" key="3">
    <source>
        <dbReference type="Proteomes" id="UP000015354"/>
    </source>
</evidence>
<comment type="caution">
    <text evidence="2">The sequence shown here is derived from an EMBL/GenBank/DDBJ whole genome shotgun (WGS) entry which is preliminary data.</text>
</comment>
<dbReference type="AlphaFoldDB" id="S9W4C0"/>
<organism evidence="2 3">
    <name type="scientific">Strigomonas culicis</name>
    <dbReference type="NCBI Taxonomy" id="28005"/>
    <lineage>
        <taxon>Eukaryota</taxon>
        <taxon>Discoba</taxon>
        <taxon>Euglenozoa</taxon>
        <taxon>Kinetoplastea</taxon>
        <taxon>Metakinetoplastina</taxon>
        <taxon>Trypanosomatida</taxon>
        <taxon>Trypanosomatidae</taxon>
        <taxon>Strigomonadinae</taxon>
        <taxon>Strigomonas</taxon>
    </lineage>
</organism>
<name>S9W4C0_9TRYP</name>
<evidence type="ECO:0000313" key="2">
    <source>
        <dbReference type="EMBL" id="EPY30700.1"/>
    </source>
</evidence>
<feature type="transmembrane region" description="Helical" evidence="1">
    <location>
        <begin position="12"/>
        <end position="36"/>
    </location>
</feature>
<evidence type="ECO:0000256" key="1">
    <source>
        <dbReference type="SAM" id="Phobius"/>
    </source>
</evidence>
<dbReference type="Proteomes" id="UP000015354">
    <property type="component" value="Unassembled WGS sequence"/>
</dbReference>
<accession>S9W4C0</accession>
<reference evidence="2 3" key="1">
    <citation type="journal article" date="2013" name="PLoS ONE">
        <title>Predicting the Proteins of Angomonas deanei, Strigomonas culicis and Their Respective Endosymbionts Reveals New Aspects of the Trypanosomatidae Family.</title>
        <authorList>
            <person name="Motta M.C."/>
            <person name="Martins A.C."/>
            <person name="de Souza S.S."/>
            <person name="Catta-Preta C.M."/>
            <person name="Silva R."/>
            <person name="Klein C.C."/>
            <person name="de Almeida L.G."/>
            <person name="de Lima Cunha O."/>
            <person name="Ciapina L.P."/>
            <person name="Brocchi M."/>
            <person name="Colabardini A.C."/>
            <person name="de Araujo Lima B."/>
            <person name="Machado C.R."/>
            <person name="de Almeida Soares C.M."/>
            <person name="Probst C.M."/>
            <person name="de Menezes C.B."/>
            <person name="Thompson C.E."/>
            <person name="Bartholomeu D.C."/>
            <person name="Gradia D.F."/>
            <person name="Pavoni D.P."/>
            <person name="Grisard E.C."/>
            <person name="Fantinatti-Garboggini F."/>
            <person name="Marchini F.K."/>
            <person name="Rodrigues-Luiz G.F."/>
            <person name="Wagner G."/>
            <person name="Goldman G.H."/>
            <person name="Fietto J.L."/>
            <person name="Elias M.C."/>
            <person name="Goldman M.H."/>
            <person name="Sagot M.F."/>
            <person name="Pereira M."/>
            <person name="Stoco P.H."/>
            <person name="de Mendonca-Neto R.P."/>
            <person name="Teixeira S.M."/>
            <person name="Maciel T.E."/>
            <person name="de Oliveira Mendes T.A."/>
            <person name="Urmenyi T.P."/>
            <person name="de Souza W."/>
            <person name="Schenkman S."/>
            <person name="de Vasconcelos A.T."/>
        </authorList>
    </citation>
    <scope>NUCLEOTIDE SEQUENCE [LARGE SCALE GENOMIC DNA]</scope>
</reference>
<dbReference type="OrthoDB" id="242902at2759"/>
<keyword evidence="1" id="KW-1133">Transmembrane helix</keyword>
<keyword evidence="1" id="KW-0472">Membrane</keyword>
<keyword evidence="1" id="KW-0812">Transmembrane</keyword>
<proteinExistence type="predicted"/>
<dbReference type="EMBL" id="ATMH01003936">
    <property type="protein sequence ID" value="EPY30700.1"/>
    <property type="molecule type" value="Genomic_DNA"/>
</dbReference>
<gene>
    <name evidence="2" type="ORF">STCU_03936</name>
</gene>